<evidence type="ECO:0000313" key="2">
    <source>
        <dbReference type="EMBL" id="GAA0673648.1"/>
    </source>
</evidence>
<keyword evidence="1" id="KW-1133">Transmembrane helix</keyword>
<gene>
    <name evidence="2" type="ORF">GCM10009020_20940</name>
</gene>
<feature type="transmembrane region" description="Helical" evidence="1">
    <location>
        <begin position="103"/>
        <end position="122"/>
    </location>
</feature>
<dbReference type="AlphaFoldDB" id="A0AAV3T9T1"/>
<proteinExistence type="predicted"/>
<comment type="caution">
    <text evidence="2">The sequence shown here is derived from an EMBL/GenBank/DDBJ whole genome shotgun (WGS) entry which is preliminary data.</text>
</comment>
<dbReference type="RefSeq" id="WP_343773952.1">
    <property type="nucleotide sequence ID" value="NZ_BAAADV010000003.1"/>
</dbReference>
<feature type="transmembrane region" description="Helical" evidence="1">
    <location>
        <begin position="61"/>
        <end position="82"/>
    </location>
</feature>
<sequence length="247" mass="26221">MDDHGGRVRGVDYGDAWTYESIVGAIPGVTLSKSAAVAVQLVLFEAAVLVLAAVYGLWDAAAFGTVAVAVAGVGSAVMLHVSDRIRALGAPEPYRGLLFGSRFEVVLGLLAFLVFVTHLFVYDPRQGGQPLVEALFGVDPPLAAVYLALLIGWDVCYRIGTGWWASVVAVWRSYRYRGSFTPAEANAYSRVDAWNVAFAAAQLSLVPFVGDRPVLVVALLGHVAAVTIATGLSVLLLRSKGETLTRT</sequence>
<name>A0AAV3T9T1_9EURY</name>
<reference evidence="2 3" key="1">
    <citation type="journal article" date="2019" name="Int. J. Syst. Evol. Microbiol.">
        <title>The Global Catalogue of Microorganisms (GCM) 10K type strain sequencing project: providing services to taxonomists for standard genome sequencing and annotation.</title>
        <authorList>
            <consortium name="The Broad Institute Genomics Platform"/>
            <consortium name="The Broad Institute Genome Sequencing Center for Infectious Disease"/>
            <person name="Wu L."/>
            <person name="Ma J."/>
        </authorList>
    </citation>
    <scope>NUCLEOTIDE SEQUENCE [LARGE SCALE GENOMIC DNA]</scope>
    <source>
        <strain evidence="2 3">JCM 16328</strain>
    </source>
</reference>
<organism evidence="2 3">
    <name type="scientific">Natronoarchaeum mannanilyticum</name>
    <dbReference type="NCBI Taxonomy" id="926360"/>
    <lineage>
        <taxon>Archaea</taxon>
        <taxon>Methanobacteriati</taxon>
        <taxon>Methanobacteriota</taxon>
        <taxon>Stenosarchaea group</taxon>
        <taxon>Halobacteria</taxon>
        <taxon>Halobacteriales</taxon>
        <taxon>Natronoarchaeaceae</taxon>
    </lineage>
</organism>
<feature type="transmembrane region" description="Helical" evidence="1">
    <location>
        <begin position="215"/>
        <end position="237"/>
    </location>
</feature>
<evidence type="ECO:0000313" key="3">
    <source>
        <dbReference type="Proteomes" id="UP001500420"/>
    </source>
</evidence>
<accession>A0AAV3T9T1</accession>
<keyword evidence="1" id="KW-0812">Transmembrane</keyword>
<feature type="transmembrane region" description="Helical" evidence="1">
    <location>
        <begin position="142"/>
        <end position="171"/>
    </location>
</feature>
<feature type="transmembrane region" description="Helical" evidence="1">
    <location>
        <begin position="35"/>
        <end position="55"/>
    </location>
</feature>
<evidence type="ECO:0000256" key="1">
    <source>
        <dbReference type="SAM" id="Phobius"/>
    </source>
</evidence>
<dbReference type="InterPro" id="IPR055952">
    <property type="entry name" value="DUF7530"/>
</dbReference>
<keyword evidence="3" id="KW-1185">Reference proteome</keyword>
<protein>
    <submittedName>
        <fullName evidence="2">Uncharacterized protein</fullName>
    </submittedName>
</protein>
<feature type="transmembrane region" description="Helical" evidence="1">
    <location>
        <begin position="191"/>
        <end position="209"/>
    </location>
</feature>
<dbReference type="Proteomes" id="UP001500420">
    <property type="component" value="Unassembled WGS sequence"/>
</dbReference>
<keyword evidence="1" id="KW-0472">Membrane</keyword>
<dbReference type="Pfam" id="PF24374">
    <property type="entry name" value="DUF7530"/>
    <property type="match status" value="1"/>
</dbReference>
<dbReference type="EMBL" id="BAAADV010000003">
    <property type="protein sequence ID" value="GAA0673648.1"/>
    <property type="molecule type" value="Genomic_DNA"/>
</dbReference>